<feature type="region of interest" description="Disordered" evidence="7">
    <location>
        <begin position="1"/>
        <end position="24"/>
    </location>
</feature>
<dbReference type="InterPro" id="IPR051784">
    <property type="entry name" value="Nod_factor_ABC_transporter"/>
</dbReference>
<keyword evidence="3 6" id="KW-1133">Transmembrane helix</keyword>
<feature type="transmembrane region" description="Helical" evidence="6">
    <location>
        <begin position="201"/>
        <end position="219"/>
    </location>
</feature>
<feature type="transmembrane region" description="Helical" evidence="6">
    <location>
        <begin position="85"/>
        <end position="109"/>
    </location>
</feature>
<evidence type="ECO:0000259" key="8">
    <source>
        <dbReference type="PROSITE" id="PS51012"/>
    </source>
</evidence>
<keyword evidence="2 6" id="KW-0812">Transmembrane</keyword>
<comment type="similarity">
    <text evidence="6">Belongs to the ABC-2 integral membrane protein family.</text>
</comment>
<evidence type="ECO:0000256" key="4">
    <source>
        <dbReference type="ARBA" id="ARBA00023136"/>
    </source>
</evidence>
<evidence type="ECO:0000256" key="5">
    <source>
        <dbReference type="ARBA" id="ARBA00023251"/>
    </source>
</evidence>
<evidence type="ECO:0000313" key="9">
    <source>
        <dbReference type="EMBL" id="GAA5192096.1"/>
    </source>
</evidence>
<keyword evidence="6" id="KW-1003">Cell membrane</keyword>
<name>A0ABP9S857_9ACTN</name>
<comment type="subcellular location">
    <subcellularLocation>
        <location evidence="6">Cell membrane</location>
        <topology evidence="6">Multi-pass membrane protein</topology>
    </subcellularLocation>
    <subcellularLocation>
        <location evidence="1">Membrane</location>
        <topology evidence="1">Multi-pass membrane protein</topology>
    </subcellularLocation>
</comment>
<feature type="transmembrane region" description="Helical" evidence="6">
    <location>
        <begin position="167"/>
        <end position="189"/>
    </location>
</feature>
<dbReference type="EMBL" id="BAABJQ010000016">
    <property type="protein sequence ID" value="GAA5192096.1"/>
    <property type="molecule type" value="Genomic_DNA"/>
</dbReference>
<reference evidence="10" key="1">
    <citation type="journal article" date="2019" name="Int. J. Syst. Evol. Microbiol.">
        <title>The Global Catalogue of Microorganisms (GCM) 10K type strain sequencing project: providing services to taxonomists for standard genome sequencing and annotation.</title>
        <authorList>
            <consortium name="The Broad Institute Genomics Platform"/>
            <consortium name="The Broad Institute Genome Sequencing Center for Infectious Disease"/>
            <person name="Wu L."/>
            <person name="Ma J."/>
        </authorList>
    </citation>
    <scope>NUCLEOTIDE SEQUENCE [LARGE SCALE GENOMIC DNA]</scope>
    <source>
        <strain evidence="10">JCM 18304</strain>
    </source>
</reference>
<sequence>MSGMQDVRTTGIPVMDPSAVEPRRPGSPLWRATVALTKAELRNFFRNKMQLTFVLLFPILLLVVFASLFSGSVKVGDETVPLKQLMMAGIIAAGVMSTGFQGVAIDIVLERDKGMIRRLATAPMPRAAYFIAKIVRVLVTTFVEVAILLSISVFAYHLPLPGTGARWLTFGWVILLGTFACTLMGMAWAGVIPSGPAATPMTTPIFLVLQFISGVFITLSDTPKWMLFVGELFPLKWMAQGLRSVFLPDVMKYGEPRHSWELATGAIVMGAWVVFGTFVTWRTFKWRGPKVI</sequence>
<dbReference type="InterPro" id="IPR000412">
    <property type="entry name" value="ABC_2_transport"/>
</dbReference>
<organism evidence="9 10">
    <name type="scientific">Rugosimonospora acidiphila</name>
    <dbReference type="NCBI Taxonomy" id="556531"/>
    <lineage>
        <taxon>Bacteria</taxon>
        <taxon>Bacillati</taxon>
        <taxon>Actinomycetota</taxon>
        <taxon>Actinomycetes</taxon>
        <taxon>Micromonosporales</taxon>
        <taxon>Micromonosporaceae</taxon>
        <taxon>Rugosimonospora</taxon>
    </lineage>
</organism>
<dbReference type="InterPro" id="IPR047817">
    <property type="entry name" value="ABC2_TM_bact-type"/>
</dbReference>
<dbReference type="InterPro" id="IPR013525">
    <property type="entry name" value="ABC2_TM"/>
</dbReference>
<evidence type="ECO:0000256" key="1">
    <source>
        <dbReference type="ARBA" id="ARBA00004141"/>
    </source>
</evidence>
<dbReference type="PANTHER" id="PTHR43229">
    <property type="entry name" value="NODULATION PROTEIN J"/>
    <property type="match status" value="1"/>
</dbReference>
<dbReference type="PANTHER" id="PTHR43229:SF2">
    <property type="entry name" value="NODULATION PROTEIN J"/>
    <property type="match status" value="1"/>
</dbReference>
<feature type="transmembrane region" description="Helical" evidence="6">
    <location>
        <begin position="51"/>
        <end position="73"/>
    </location>
</feature>
<dbReference type="PIRSF" id="PIRSF006648">
    <property type="entry name" value="DrrB"/>
    <property type="match status" value="1"/>
</dbReference>
<dbReference type="Proteomes" id="UP001501570">
    <property type="component" value="Unassembled WGS sequence"/>
</dbReference>
<keyword evidence="10" id="KW-1185">Reference proteome</keyword>
<dbReference type="PROSITE" id="PS51012">
    <property type="entry name" value="ABC_TM2"/>
    <property type="match status" value="1"/>
</dbReference>
<keyword evidence="6" id="KW-0813">Transport</keyword>
<evidence type="ECO:0000256" key="7">
    <source>
        <dbReference type="SAM" id="MobiDB-lite"/>
    </source>
</evidence>
<evidence type="ECO:0000256" key="2">
    <source>
        <dbReference type="ARBA" id="ARBA00022692"/>
    </source>
</evidence>
<evidence type="ECO:0000256" key="6">
    <source>
        <dbReference type="RuleBase" id="RU361157"/>
    </source>
</evidence>
<protein>
    <recommendedName>
        <fullName evidence="6">Transport permease protein</fullName>
    </recommendedName>
</protein>
<evidence type="ECO:0000313" key="10">
    <source>
        <dbReference type="Proteomes" id="UP001501570"/>
    </source>
</evidence>
<feature type="domain" description="ABC transmembrane type-2" evidence="8">
    <location>
        <begin position="49"/>
        <end position="287"/>
    </location>
</feature>
<feature type="transmembrane region" description="Helical" evidence="6">
    <location>
        <begin position="130"/>
        <end position="155"/>
    </location>
</feature>
<keyword evidence="4 6" id="KW-0472">Membrane</keyword>
<evidence type="ECO:0000256" key="3">
    <source>
        <dbReference type="ARBA" id="ARBA00022989"/>
    </source>
</evidence>
<accession>A0ABP9S857</accession>
<feature type="transmembrane region" description="Helical" evidence="6">
    <location>
        <begin position="262"/>
        <end position="281"/>
    </location>
</feature>
<gene>
    <name evidence="9" type="ORF">GCM10023322_50950</name>
</gene>
<keyword evidence="5" id="KW-0046">Antibiotic resistance</keyword>
<dbReference type="Pfam" id="PF01061">
    <property type="entry name" value="ABC2_membrane"/>
    <property type="match status" value="1"/>
</dbReference>
<proteinExistence type="inferred from homology"/>
<comment type="caution">
    <text evidence="9">The sequence shown here is derived from an EMBL/GenBank/DDBJ whole genome shotgun (WGS) entry which is preliminary data.</text>
</comment>